<gene>
    <name evidence="4" type="ORF">A7312_05710</name>
    <name evidence="2" type="ORF">JDW19_00335</name>
    <name evidence="3" type="ORF">QDS18_03100</name>
</gene>
<comment type="caution">
    <text evidence="2">The sequence shown here is derived from an EMBL/GenBank/DDBJ whole genome shotgun (WGS) entry which is preliminary data.</text>
</comment>
<evidence type="ECO:0000313" key="2">
    <source>
        <dbReference type="EMBL" id="MBM0631587.1"/>
    </source>
</evidence>
<accession>A0A074M3C0</accession>
<evidence type="ECO:0000313" key="5">
    <source>
        <dbReference type="Proteomes" id="UP000094974"/>
    </source>
</evidence>
<dbReference type="Proteomes" id="UP000094974">
    <property type="component" value="Unassembled WGS sequence"/>
</dbReference>
<evidence type="ECO:0000313" key="6">
    <source>
        <dbReference type="Proteomes" id="UP000650605"/>
    </source>
</evidence>
<reference evidence="5" key="1">
    <citation type="submission" date="2016-05" db="EMBL/GenBank/DDBJ databases">
        <title>Whole genome shotgun sequencing of cultured foodborne pathogen.</title>
        <authorList>
            <person name="Zheng J."/>
            <person name="Timme R."/>
            <person name="Allard M."/>
            <person name="Strain E."/>
            <person name="Luo Y."/>
            <person name="Brown E."/>
        </authorList>
    </citation>
    <scope>NUCLEOTIDE SEQUENCE [LARGE SCALE GENOMIC DNA]</scope>
    <source>
        <strain evidence="5">CFSAN034343</strain>
    </source>
</reference>
<feature type="transmembrane region" description="Helical" evidence="1">
    <location>
        <begin position="6"/>
        <end position="25"/>
    </location>
</feature>
<evidence type="ECO:0000313" key="4">
    <source>
        <dbReference type="EMBL" id="ODA08898.1"/>
    </source>
</evidence>
<keyword evidence="1" id="KW-0472">Membrane</keyword>
<keyword evidence="1" id="KW-0812">Transmembrane</keyword>
<evidence type="ECO:0000256" key="1">
    <source>
        <dbReference type="SAM" id="Phobius"/>
    </source>
</evidence>
<reference evidence="4" key="2">
    <citation type="submission" date="2016-05" db="EMBL/GenBank/DDBJ databases">
        <authorList>
            <person name="Zheng J."/>
            <person name="Timme R."/>
            <person name="Allard M."/>
            <person name="Strain E."/>
            <person name="Luo Y."/>
            <person name="Brown E."/>
        </authorList>
    </citation>
    <scope>NUCLEOTIDE SEQUENCE</scope>
    <source>
        <strain evidence="4">CFSAN034343</strain>
    </source>
</reference>
<evidence type="ECO:0000313" key="3">
    <source>
        <dbReference type="EMBL" id="MDH2329842.1"/>
    </source>
</evidence>
<dbReference type="EMBL" id="JAEHFQ010000001">
    <property type="protein sequence ID" value="MBM0631587.1"/>
    <property type="molecule type" value="Genomic_DNA"/>
</dbReference>
<evidence type="ECO:0008006" key="7">
    <source>
        <dbReference type="Google" id="ProtNLM"/>
    </source>
</evidence>
<keyword evidence="1" id="KW-1133">Transmembrane helix</keyword>
<feature type="transmembrane region" description="Helical" evidence="1">
    <location>
        <begin position="46"/>
        <end position="63"/>
    </location>
</feature>
<dbReference type="EMBL" id="JARVWT010000001">
    <property type="protein sequence ID" value="MDH2329842.1"/>
    <property type="molecule type" value="Genomic_DNA"/>
</dbReference>
<protein>
    <recommendedName>
        <fullName evidence="7">DUF2269 family protein</fullName>
    </recommendedName>
</protein>
<reference evidence="2" key="3">
    <citation type="submission" date="2020-12" db="EMBL/GenBank/DDBJ databases">
        <title>Paenibacillus polymyxa LMG 27872: a double-edged sword.</title>
        <authorList>
            <person name="Langendries S."/>
            <person name="Garcia Mendez S."/>
            <person name="Beirinckx S."/>
            <person name="Viaene T."/>
            <person name="Baeyen S."/>
            <person name="Goeminne G."/>
            <person name="Willems A."/>
            <person name="Debode J."/>
            <person name="Goormachtig S."/>
        </authorList>
    </citation>
    <scope>NUCLEOTIDE SEQUENCE</scope>
    <source>
        <strain evidence="2">LMG 27872</strain>
    </source>
</reference>
<sequence length="138" mass="15252">MFFIHIIGSLAMGFYLLLPFVVGKIDKLAPSVQEGTISAVQLLNRLAQFALILVLVSGIYMIFPWGSYSVAWIVVVLLLFLAISGIAGAMGKPLRLSLEAIRSQQPITQYAGKMRMFSTLLAVFLILITFLMVYSHII</sequence>
<feature type="transmembrane region" description="Helical" evidence="1">
    <location>
        <begin position="69"/>
        <end position="94"/>
    </location>
</feature>
<feature type="transmembrane region" description="Helical" evidence="1">
    <location>
        <begin position="115"/>
        <end position="137"/>
    </location>
</feature>
<name>A0A074M3C0_PAEPO</name>
<dbReference type="AlphaFoldDB" id="A0A074M3C0"/>
<reference evidence="3" key="4">
    <citation type="submission" date="2023-04" db="EMBL/GenBank/DDBJ databases">
        <title>Uncovering the Secrets of Slow-Growing Bacteria in Tropical Savanna Soil through Cultivation and Genomic Analysis.</title>
        <authorList>
            <person name="Goncalves O.S."/>
            <person name="Santana M.F."/>
        </authorList>
    </citation>
    <scope>NUCLEOTIDE SEQUENCE</scope>
    <source>
        <strain evidence="3">ANTI</strain>
    </source>
</reference>
<keyword evidence="5" id="KW-1185">Reference proteome</keyword>
<organism evidence="2 6">
    <name type="scientific">Paenibacillus polymyxa</name>
    <name type="common">Bacillus polymyxa</name>
    <dbReference type="NCBI Taxonomy" id="1406"/>
    <lineage>
        <taxon>Bacteria</taxon>
        <taxon>Bacillati</taxon>
        <taxon>Bacillota</taxon>
        <taxon>Bacilli</taxon>
        <taxon>Bacillales</taxon>
        <taxon>Paenibacillaceae</taxon>
        <taxon>Paenibacillus</taxon>
    </lineage>
</organism>
<dbReference type="Proteomes" id="UP001229409">
    <property type="component" value="Unassembled WGS sequence"/>
</dbReference>
<dbReference type="Proteomes" id="UP000650605">
    <property type="component" value="Unassembled WGS sequence"/>
</dbReference>
<dbReference type="RefSeq" id="WP_023987918.1">
    <property type="nucleotide sequence ID" value="NZ_ALJV01000106.1"/>
</dbReference>
<dbReference type="EMBL" id="LYND01000129">
    <property type="protein sequence ID" value="ODA08898.1"/>
    <property type="molecule type" value="Genomic_DNA"/>
</dbReference>
<proteinExistence type="predicted"/>
<dbReference type="eggNOG" id="ENOG503380J">
    <property type="taxonomic scope" value="Bacteria"/>
</dbReference>